<dbReference type="EMBL" id="JBEDUW010000005">
    <property type="protein sequence ID" value="KAK9926073.1"/>
    <property type="molecule type" value="Genomic_DNA"/>
</dbReference>
<evidence type="ECO:0000313" key="3">
    <source>
        <dbReference type="Proteomes" id="UP001457282"/>
    </source>
</evidence>
<feature type="region of interest" description="Disordered" evidence="1">
    <location>
        <begin position="1"/>
        <end position="31"/>
    </location>
</feature>
<evidence type="ECO:0000313" key="2">
    <source>
        <dbReference type="EMBL" id="KAK9926073.1"/>
    </source>
</evidence>
<dbReference type="AlphaFoldDB" id="A0AAW1WPG4"/>
<organism evidence="2 3">
    <name type="scientific">Rubus argutus</name>
    <name type="common">Southern blackberry</name>
    <dbReference type="NCBI Taxonomy" id="59490"/>
    <lineage>
        <taxon>Eukaryota</taxon>
        <taxon>Viridiplantae</taxon>
        <taxon>Streptophyta</taxon>
        <taxon>Embryophyta</taxon>
        <taxon>Tracheophyta</taxon>
        <taxon>Spermatophyta</taxon>
        <taxon>Magnoliopsida</taxon>
        <taxon>eudicotyledons</taxon>
        <taxon>Gunneridae</taxon>
        <taxon>Pentapetalae</taxon>
        <taxon>rosids</taxon>
        <taxon>fabids</taxon>
        <taxon>Rosales</taxon>
        <taxon>Rosaceae</taxon>
        <taxon>Rosoideae</taxon>
        <taxon>Rosoideae incertae sedis</taxon>
        <taxon>Rubus</taxon>
    </lineage>
</organism>
<dbReference type="Proteomes" id="UP001457282">
    <property type="component" value="Unassembled WGS sequence"/>
</dbReference>
<sequence length="99" mass="10623">MGTRSTTKVDGRIGDELNDGRSDGQKASTVEEARADWEVAMNRSSNAEDKATRAMVATEQNAAEQIAAGWIGKPATAKLLGRDRRGLGSRRRESATSSE</sequence>
<keyword evidence="3" id="KW-1185">Reference proteome</keyword>
<evidence type="ECO:0000256" key="1">
    <source>
        <dbReference type="SAM" id="MobiDB-lite"/>
    </source>
</evidence>
<feature type="compositionally biased region" description="Basic and acidic residues" evidence="1">
    <location>
        <begin position="7"/>
        <end position="31"/>
    </location>
</feature>
<gene>
    <name evidence="2" type="ORF">M0R45_023326</name>
</gene>
<accession>A0AAW1WPG4</accession>
<protein>
    <submittedName>
        <fullName evidence="2">Uncharacterized protein</fullName>
    </submittedName>
</protein>
<proteinExistence type="predicted"/>
<comment type="caution">
    <text evidence="2">The sequence shown here is derived from an EMBL/GenBank/DDBJ whole genome shotgun (WGS) entry which is preliminary data.</text>
</comment>
<reference evidence="2 3" key="1">
    <citation type="journal article" date="2023" name="G3 (Bethesda)">
        <title>A chromosome-length genome assembly and annotation of blackberry (Rubus argutus, cv. 'Hillquist').</title>
        <authorList>
            <person name="Bruna T."/>
            <person name="Aryal R."/>
            <person name="Dudchenko O."/>
            <person name="Sargent D.J."/>
            <person name="Mead D."/>
            <person name="Buti M."/>
            <person name="Cavallini A."/>
            <person name="Hytonen T."/>
            <person name="Andres J."/>
            <person name="Pham M."/>
            <person name="Weisz D."/>
            <person name="Mascagni F."/>
            <person name="Usai G."/>
            <person name="Natali L."/>
            <person name="Bassil N."/>
            <person name="Fernandez G.E."/>
            <person name="Lomsadze A."/>
            <person name="Armour M."/>
            <person name="Olukolu B."/>
            <person name="Poorten T."/>
            <person name="Britton C."/>
            <person name="Davik J."/>
            <person name="Ashrafi H."/>
            <person name="Aiden E.L."/>
            <person name="Borodovsky M."/>
            <person name="Worthington M."/>
        </authorList>
    </citation>
    <scope>NUCLEOTIDE SEQUENCE [LARGE SCALE GENOMIC DNA]</scope>
    <source>
        <strain evidence="2">PI 553951</strain>
    </source>
</reference>
<name>A0AAW1WPG4_RUBAR</name>